<dbReference type="EMBL" id="QAPG01000041">
    <property type="protein sequence ID" value="TDZ35468.1"/>
    <property type="molecule type" value="Genomic_DNA"/>
</dbReference>
<evidence type="ECO:0000313" key="3">
    <source>
        <dbReference type="Proteomes" id="UP000295083"/>
    </source>
</evidence>
<keyword evidence="3" id="KW-1185">Reference proteome</keyword>
<sequence>MATVSHPPFDSPRQRWNEEEDGVYTLNRGDLAAERRRLEWNHHNIWLPVCDGQLCPPEILAHLRDLPSPRVAEVATGTGIWLRELAAQLPASAELRGIDMDATKFPPASELPPNMSMTRHNALRPFPEDMRGTFDVVHVRLIVLGMKKGDWEVVAEHLHKLLKPGGYLLWAEVGDIMKCVPPSTVVDEWMRVTALWAMKTGRDMYMPARLPAVLKDAGFKDVNSRLFHTFAAKDMLREAMAHPAVNVVRPVMLGVLEDGGVDGMRSMKDLEAMEEAMGREIKEKGLLMGLQYNWFWGRT</sequence>
<dbReference type="PANTHER" id="PTHR43591:SF110">
    <property type="entry name" value="RHODANESE DOMAIN-CONTAINING PROTEIN"/>
    <property type="match status" value="1"/>
</dbReference>
<dbReference type="PANTHER" id="PTHR43591">
    <property type="entry name" value="METHYLTRANSFERASE"/>
    <property type="match status" value="1"/>
</dbReference>
<reference evidence="2 3" key="1">
    <citation type="submission" date="2018-11" db="EMBL/GenBank/DDBJ databases">
        <title>Genome sequence and assembly of Colletotrichum spinosum.</title>
        <authorList>
            <person name="Gan P."/>
            <person name="Shirasu K."/>
        </authorList>
    </citation>
    <scope>NUCLEOTIDE SEQUENCE [LARGE SCALE GENOMIC DNA]</scope>
    <source>
        <strain evidence="2 3">CBS 515.97</strain>
    </source>
</reference>
<comment type="similarity">
    <text evidence="1">Belongs to the methyltransferase superfamily. LaeA methyltransferase family.</text>
</comment>
<protein>
    <submittedName>
        <fullName evidence="2">N-methyltransferase tcpN</fullName>
    </submittedName>
</protein>
<name>A0A4R8QA91_9PEZI</name>
<dbReference type="Proteomes" id="UP000295083">
    <property type="component" value="Unassembled WGS sequence"/>
</dbReference>
<dbReference type="GO" id="GO:0032259">
    <property type="term" value="P:methylation"/>
    <property type="evidence" value="ECO:0007669"/>
    <property type="project" value="UniProtKB-KW"/>
</dbReference>
<accession>A0A4R8QA91</accession>
<dbReference type="Pfam" id="PF13489">
    <property type="entry name" value="Methyltransf_23"/>
    <property type="match status" value="1"/>
</dbReference>
<dbReference type="SUPFAM" id="SSF53335">
    <property type="entry name" value="S-adenosyl-L-methionine-dependent methyltransferases"/>
    <property type="match status" value="1"/>
</dbReference>
<dbReference type="Gene3D" id="3.40.50.150">
    <property type="entry name" value="Vaccinia Virus protein VP39"/>
    <property type="match status" value="1"/>
</dbReference>
<keyword evidence="2" id="KW-0489">Methyltransferase</keyword>
<dbReference type="AlphaFoldDB" id="A0A4R8QA91"/>
<organism evidence="2 3">
    <name type="scientific">Colletotrichum spinosum</name>
    <dbReference type="NCBI Taxonomy" id="1347390"/>
    <lineage>
        <taxon>Eukaryota</taxon>
        <taxon>Fungi</taxon>
        <taxon>Dikarya</taxon>
        <taxon>Ascomycota</taxon>
        <taxon>Pezizomycotina</taxon>
        <taxon>Sordariomycetes</taxon>
        <taxon>Hypocreomycetidae</taxon>
        <taxon>Glomerellales</taxon>
        <taxon>Glomerellaceae</taxon>
        <taxon>Colletotrichum</taxon>
        <taxon>Colletotrichum orbiculare species complex</taxon>
    </lineage>
</organism>
<proteinExistence type="inferred from homology"/>
<dbReference type="CDD" id="cd02440">
    <property type="entry name" value="AdoMet_MTases"/>
    <property type="match status" value="1"/>
</dbReference>
<gene>
    <name evidence="2" type="primary">tcpN-0</name>
    <name evidence="2" type="ORF">C8035_v009339</name>
</gene>
<evidence type="ECO:0000313" key="2">
    <source>
        <dbReference type="EMBL" id="TDZ35468.1"/>
    </source>
</evidence>
<dbReference type="GO" id="GO:0008168">
    <property type="term" value="F:methyltransferase activity"/>
    <property type="evidence" value="ECO:0007669"/>
    <property type="project" value="UniProtKB-KW"/>
</dbReference>
<evidence type="ECO:0000256" key="1">
    <source>
        <dbReference type="ARBA" id="ARBA00038158"/>
    </source>
</evidence>
<keyword evidence="2" id="KW-0808">Transferase</keyword>
<dbReference type="InterPro" id="IPR029063">
    <property type="entry name" value="SAM-dependent_MTases_sf"/>
</dbReference>
<comment type="caution">
    <text evidence="2">The sequence shown here is derived from an EMBL/GenBank/DDBJ whole genome shotgun (WGS) entry which is preliminary data.</text>
</comment>